<dbReference type="EMBL" id="KV918775">
    <property type="protein sequence ID" value="OSX80431.1"/>
    <property type="molecule type" value="Genomic_DNA"/>
</dbReference>
<keyword evidence="2" id="KW-1185">Reference proteome</keyword>
<organism evidence="1 2">
    <name type="scientific">Porphyra umbilicalis</name>
    <name type="common">Purple laver</name>
    <name type="synonym">Red alga</name>
    <dbReference type="NCBI Taxonomy" id="2786"/>
    <lineage>
        <taxon>Eukaryota</taxon>
        <taxon>Rhodophyta</taxon>
        <taxon>Bangiophyceae</taxon>
        <taxon>Bangiales</taxon>
        <taxon>Bangiaceae</taxon>
        <taxon>Porphyra</taxon>
    </lineage>
</organism>
<accession>A0A1X6PHV1</accession>
<gene>
    <name evidence="1" type="ORF">BU14_0052s0048</name>
</gene>
<proteinExistence type="predicted"/>
<protein>
    <submittedName>
        <fullName evidence="1">Uncharacterized protein</fullName>
    </submittedName>
</protein>
<evidence type="ECO:0000313" key="2">
    <source>
        <dbReference type="Proteomes" id="UP000218209"/>
    </source>
</evidence>
<dbReference type="AlphaFoldDB" id="A0A1X6PHV1"/>
<sequence length="384" mass="38311">METPAAAGLPPPLRLLTPAAMGAFAELDTARLPPAAAAWMAPLSPALPAAAPAAAPAALVPPAALAGLPHAIAVDQVVRSVAVGPATAGTPAAAGGEAGALLGVTSAIHLPVSVDGGFICGLVATDVVLDAAQVVAEHHPLARTVYDVHTDTFWMATAHLGGGLLVAAQSTPTPEGNAIDVTTSVFCRPQAAGGLVGLLSRDSTLVRGVGRLAPVDGATPLSVMRSAVARAIGAFGSASVEVPPPDGGGSTAAGVPADAGEAPPGPVIATTLTTEYSSAAVVTRLSALVAGWRPVHPGGLRVGPAAAPQFRAPLHSACRDTAPKPSFDATTPRAPRISANARIGRTVPFFPTLRIIVESFVPIRHLAQELCSSPYPKSQSCHSE</sequence>
<name>A0A1X6PHV1_PORUM</name>
<reference evidence="1 2" key="1">
    <citation type="submission" date="2017-03" db="EMBL/GenBank/DDBJ databases">
        <title>WGS assembly of Porphyra umbilicalis.</title>
        <authorList>
            <person name="Brawley S.H."/>
            <person name="Blouin N.A."/>
            <person name="Ficko-Blean E."/>
            <person name="Wheeler G.L."/>
            <person name="Lohr M."/>
            <person name="Goodson H.V."/>
            <person name="Jenkins J.W."/>
            <person name="Blaby-Haas C.E."/>
            <person name="Helliwell K.E."/>
            <person name="Chan C."/>
            <person name="Marriage T."/>
            <person name="Bhattacharya D."/>
            <person name="Klein A.S."/>
            <person name="Badis Y."/>
            <person name="Brodie J."/>
            <person name="Cao Y."/>
            <person name="Collen J."/>
            <person name="Dittami S.M."/>
            <person name="Gachon C.M."/>
            <person name="Green B.R."/>
            <person name="Karpowicz S."/>
            <person name="Kim J.W."/>
            <person name="Kudahl U."/>
            <person name="Lin S."/>
            <person name="Michel G."/>
            <person name="Mittag M."/>
            <person name="Olson B.J."/>
            <person name="Pangilinan J."/>
            <person name="Peng Y."/>
            <person name="Qiu H."/>
            <person name="Shu S."/>
            <person name="Singer J.T."/>
            <person name="Smith A.G."/>
            <person name="Sprecher B.N."/>
            <person name="Wagner V."/>
            <person name="Wang W."/>
            <person name="Wang Z.-Y."/>
            <person name="Yan J."/>
            <person name="Yarish C."/>
            <person name="Zoeuner-Riek S."/>
            <person name="Zhuang Y."/>
            <person name="Zou Y."/>
            <person name="Lindquist E.A."/>
            <person name="Grimwood J."/>
            <person name="Barry K."/>
            <person name="Rokhsar D.S."/>
            <person name="Schmutz J."/>
            <person name="Stiller J.W."/>
            <person name="Grossman A.R."/>
            <person name="Prochnik S.E."/>
        </authorList>
    </citation>
    <scope>NUCLEOTIDE SEQUENCE [LARGE SCALE GENOMIC DNA]</scope>
    <source>
        <strain evidence="1">4086291</strain>
    </source>
</reference>
<evidence type="ECO:0000313" key="1">
    <source>
        <dbReference type="EMBL" id="OSX80431.1"/>
    </source>
</evidence>
<dbReference type="Proteomes" id="UP000218209">
    <property type="component" value="Unassembled WGS sequence"/>
</dbReference>